<dbReference type="InterPro" id="IPR026444">
    <property type="entry name" value="Secre_tail"/>
</dbReference>
<dbReference type="InterPro" id="IPR041624">
    <property type="entry name" value="RGI_lyase"/>
</dbReference>
<sequence>MKKMLQLLLPMVLLLFFANGSHAQQWKILGNEQAVASLASAYTNIALVSGDSTDVPYVVFTEGGIAKVKKMQADSTWVQVGGNVTSASTTYTRLYADQTGVLYVTYVDAAAGNRLAVKTYNTATNTWEPLAGNSANLYVSAGSVTNSVSQYSSTPRSTLAFDSNHTPYIAFGDNGNLVPFVKMFDGSSWVTVGGASVNAAAKAVALSLVLDENDMPWLVFCNLSSNTATTGSMALYNFNGNSWVAATSTLSGIRHTSMVVQSTNNLAIAYFNTGNSNRATVITYNKTSGSWGTATSLSGRDAPGISMLRDQSGNLYCSFIDAVSSSSVSAARVFKQYVGTTVWRELKDPAVATGIDQPVGNLSIAIGSDTARPAIAYTKTNSSSVVTPVVRGYIPPPDPVMMSTAMLSNVTPTSAVGGGHISDDGGSAIVERGLVYGLTINPTTAGNKVAAATADTGAYTVTLSNLTPATAYYVRAYAINAGGTSYGNNIRLSTLSTPDAVVTGPKQMEFLTRAVVAVRRNASTVYVGWRLLGTDPQAIAFNLYRDSIKVNAVPITTSTNFVDSTATDHQYTVRPVLNGAEGAPTAPVDVWATNQLQIPLQIPPGGTTPDGVAYTYTANDCSVGDVNGDGIYEIFLKWDPTKLNHNSGGYSGDQLIDCYKLDGTLLWRINLGKNINAGPHFTQFMVYDLDGDGKAEMACKTADGTIDGTGAVIGDPIVDYRNSGGWADQGPEFLTVFNGLTGKAMATVNYEPPRGAYADWGDNYGNRAERYVNAIAYLDGLRPSLIVGRGYYNKLVRAAYDWRNGQLTLRWKFDSKDPNNPANEAYSGMGNHQMTIGDVDGDGKDEVINGSSAIDDDGTRLWSNRNGHGDALHMTDMDPDHPGLEIWQCLESPGDYAPMGLRLNDAQTGETLFGVTTSGDVGRALAADIDSAYKGYEIWGSSGSGVYSLKGELISTNRPSYNHAVWWDGDLARELLDGNVLDKWRPSPVNAMTRLFTIYQAAPVTGNNDTKKNPCLTADLFGDWREEIILRRSDNTALVLFTTNIPTEHRIFTLMHDPQYRTAVAWQNSGYNQPPYPSFYLGYDMETPPQPNIAVTDIIAPAVSSISRQNADSTNATSVSYQVVFTEGVTGVTPAAFAVAGDTSITGNITAVTAISPAVYNVTIGNLQGEGHIKLQVKETPGITDATGNDLLTTTINVTAYTRIRAEQAITFSPIPDKAYGSSDFTPGATTSSGLEVVYTSNDHSIATILNGQVHINGLGSAALTAAQPGDNLYRAAQAKTQVLTVKDMVSPEQPAALTAFKATAHHVKLVWLPGTDDIGVAGYFVYRDGELLTTTPVTATSFTTDAPAGDNVYTFTVVAVDAAGNRSPESAAARYTNGNGGGHSADDLLTIFPNPTNGNFKVRLSSAVEGPVTITVRNQSGLIVQYLSGTKQGEVFQQNVQLKNASSGIYLVTVTLGLYAKTSIVIVQ</sequence>
<feature type="domain" description="Fibronectin type-III" evidence="2">
    <location>
        <begin position="396"/>
        <end position="500"/>
    </location>
</feature>
<dbReference type="Proteomes" id="UP000184420">
    <property type="component" value="Unassembled WGS sequence"/>
</dbReference>
<dbReference type="CDD" id="cd00063">
    <property type="entry name" value="FN3"/>
    <property type="match status" value="2"/>
</dbReference>
<feature type="domain" description="Fibronectin type-III" evidence="2">
    <location>
        <begin position="1294"/>
        <end position="1381"/>
    </location>
</feature>
<dbReference type="Pfam" id="PF18370">
    <property type="entry name" value="RGI_lyase"/>
    <property type="match status" value="1"/>
</dbReference>
<dbReference type="SUPFAM" id="SSF49265">
    <property type="entry name" value="Fibronectin type III"/>
    <property type="match status" value="2"/>
</dbReference>
<dbReference type="SMART" id="SM00060">
    <property type="entry name" value="FN3"/>
    <property type="match status" value="2"/>
</dbReference>
<dbReference type="Gene3D" id="2.60.40.10">
    <property type="entry name" value="Immunoglobulins"/>
    <property type="match status" value="3"/>
</dbReference>
<dbReference type="EMBL" id="FRBL01000011">
    <property type="protein sequence ID" value="SHM81074.1"/>
    <property type="molecule type" value="Genomic_DNA"/>
</dbReference>
<keyword evidence="4" id="KW-1185">Reference proteome</keyword>
<keyword evidence="1" id="KW-0732">Signal</keyword>
<proteinExistence type="predicted"/>
<reference evidence="3 4" key="1">
    <citation type="submission" date="2016-11" db="EMBL/GenBank/DDBJ databases">
        <authorList>
            <person name="Jaros S."/>
            <person name="Januszkiewicz K."/>
            <person name="Wedrychowicz H."/>
        </authorList>
    </citation>
    <scope>NUCLEOTIDE SEQUENCE [LARGE SCALE GENOMIC DNA]</scope>
    <source>
        <strain evidence="3 4">DSM 27406</strain>
    </source>
</reference>
<dbReference type="InterPro" id="IPR049366">
    <property type="entry name" value="RGL11_C"/>
</dbReference>
<dbReference type="PANTHER" id="PTHR43118:SF1">
    <property type="entry name" value="RHAMNOGALACTURONAN LYASE (EUROFUNG)"/>
    <property type="match status" value="1"/>
</dbReference>
<dbReference type="InterPro" id="IPR003961">
    <property type="entry name" value="FN3_dom"/>
</dbReference>
<dbReference type="SUPFAM" id="SSF69318">
    <property type="entry name" value="Integrin alpha N-terminal domain"/>
    <property type="match status" value="1"/>
</dbReference>
<name>A0A1M7LSE0_9BACT</name>
<dbReference type="PANTHER" id="PTHR43118">
    <property type="entry name" value="RHAMNOGALACTURONAN LYASE (EUROFUNG)"/>
    <property type="match status" value="1"/>
</dbReference>
<dbReference type="SUPFAM" id="SSF50965">
    <property type="entry name" value="Galactose oxidase, central domain"/>
    <property type="match status" value="1"/>
</dbReference>
<dbReference type="NCBIfam" id="TIGR04183">
    <property type="entry name" value="Por_Secre_tail"/>
    <property type="match status" value="1"/>
</dbReference>
<evidence type="ECO:0000259" key="2">
    <source>
        <dbReference type="PROSITE" id="PS50853"/>
    </source>
</evidence>
<dbReference type="CDD" id="cd10318">
    <property type="entry name" value="RGL11"/>
    <property type="match status" value="1"/>
</dbReference>
<dbReference type="InterPro" id="IPR036116">
    <property type="entry name" value="FN3_sf"/>
</dbReference>
<evidence type="ECO:0000313" key="4">
    <source>
        <dbReference type="Proteomes" id="UP000184420"/>
    </source>
</evidence>
<organism evidence="3 4">
    <name type="scientific">Chitinophaga jiangningensis</name>
    <dbReference type="NCBI Taxonomy" id="1419482"/>
    <lineage>
        <taxon>Bacteria</taxon>
        <taxon>Pseudomonadati</taxon>
        <taxon>Bacteroidota</taxon>
        <taxon>Chitinophagia</taxon>
        <taxon>Chitinophagales</taxon>
        <taxon>Chitinophagaceae</taxon>
        <taxon>Chitinophaga</taxon>
    </lineage>
</organism>
<dbReference type="InterPro" id="IPR011043">
    <property type="entry name" value="Gal_Oxase/kelch_b-propeller"/>
</dbReference>
<accession>A0A1M7LSE0</accession>
<dbReference type="PROSITE" id="PS50853">
    <property type="entry name" value="FN3"/>
    <property type="match status" value="2"/>
</dbReference>
<dbReference type="InterPro" id="IPR013783">
    <property type="entry name" value="Ig-like_fold"/>
</dbReference>
<dbReference type="OrthoDB" id="9802318at2"/>
<dbReference type="InterPro" id="IPR028994">
    <property type="entry name" value="Integrin_alpha_N"/>
</dbReference>
<dbReference type="InterPro" id="IPR034641">
    <property type="entry name" value="RGL11"/>
</dbReference>
<feature type="signal peptide" evidence="1">
    <location>
        <begin position="1"/>
        <end position="23"/>
    </location>
</feature>
<dbReference type="Pfam" id="PF18962">
    <property type="entry name" value="Por_Secre_tail"/>
    <property type="match status" value="1"/>
</dbReference>
<feature type="chain" id="PRO_5012929493" evidence="1">
    <location>
        <begin position="24"/>
        <end position="1469"/>
    </location>
</feature>
<protein>
    <submittedName>
        <fullName evidence="3">Por secretion system C-terminal sorting domain-containing protein</fullName>
    </submittedName>
</protein>
<gene>
    <name evidence="3" type="ORF">SAMN05444266_111115</name>
</gene>
<dbReference type="Pfam" id="PF21348">
    <property type="entry name" value="RGL11_C"/>
    <property type="match status" value="1"/>
</dbReference>
<dbReference type="STRING" id="1419482.SAMN05444266_111115"/>
<evidence type="ECO:0000313" key="3">
    <source>
        <dbReference type="EMBL" id="SHM81074.1"/>
    </source>
</evidence>
<evidence type="ECO:0000256" key="1">
    <source>
        <dbReference type="SAM" id="SignalP"/>
    </source>
</evidence>
<dbReference type="RefSeq" id="WP_073086743.1">
    <property type="nucleotide sequence ID" value="NZ_FRBL01000011.1"/>
</dbReference>